<evidence type="ECO:0000313" key="2">
    <source>
        <dbReference type="Proteomes" id="UP000030151"/>
    </source>
</evidence>
<accession>A0A014PJH2</accession>
<protein>
    <submittedName>
        <fullName evidence="1">Uncharacterized protein</fullName>
    </submittedName>
</protein>
<comment type="caution">
    <text evidence="1">The sequence shown here is derived from an EMBL/GenBank/DDBJ whole genome shotgun (WGS) entry which is preliminary data.</text>
</comment>
<dbReference type="OrthoDB" id="5330139at2759"/>
<dbReference type="AlphaFoldDB" id="A0A014PJH2"/>
<dbReference type="HOGENOM" id="CLU_128319_1_0_1"/>
<proteinExistence type="predicted"/>
<name>A0A014PJH2_9HYPO</name>
<dbReference type="EMBL" id="JELW01000064">
    <property type="protein sequence ID" value="EXU95816.1"/>
    <property type="molecule type" value="Genomic_DNA"/>
</dbReference>
<dbReference type="eggNOG" id="ENOG502T9II">
    <property type="taxonomic scope" value="Eukaryota"/>
</dbReference>
<sequence>MPPRLALQFTSLRTLSLRGGRHFQIRRAFHDAKADFITFNSRGSLTTQKLDIFIGEPHEAYIIFNKDVGLAMQSGISNQTGICLASDSKKIALTFFHDTLHFAHAAVPYPRMVIERNLPRQNASNTSPATLWLWGASHSITLDGTADHMFEESSRESHKRLKGAAELLRDR</sequence>
<evidence type="ECO:0000313" key="1">
    <source>
        <dbReference type="EMBL" id="EXU95816.1"/>
    </source>
</evidence>
<gene>
    <name evidence="1" type="ORF">X797_011118</name>
</gene>
<dbReference type="Proteomes" id="UP000030151">
    <property type="component" value="Unassembled WGS sequence"/>
</dbReference>
<reference evidence="1 2" key="1">
    <citation type="submission" date="2014-02" db="EMBL/GenBank/DDBJ databases">
        <title>The genome sequence of the entomopathogenic fungus Metarhizium robertsii ARSEF 2575.</title>
        <authorList>
            <person name="Giuliano Garisto Donzelli B."/>
            <person name="Roe B.A."/>
            <person name="Macmil S.L."/>
            <person name="Krasnoff S.B."/>
            <person name="Gibson D.M."/>
        </authorList>
    </citation>
    <scope>NUCLEOTIDE SEQUENCE [LARGE SCALE GENOMIC DNA]</scope>
    <source>
        <strain evidence="1 2">ARSEF 2575</strain>
    </source>
</reference>
<organism evidence="1 2">
    <name type="scientific">Metarhizium robertsii</name>
    <dbReference type="NCBI Taxonomy" id="568076"/>
    <lineage>
        <taxon>Eukaryota</taxon>
        <taxon>Fungi</taxon>
        <taxon>Dikarya</taxon>
        <taxon>Ascomycota</taxon>
        <taxon>Pezizomycotina</taxon>
        <taxon>Sordariomycetes</taxon>
        <taxon>Hypocreomycetidae</taxon>
        <taxon>Hypocreales</taxon>
        <taxon>Clavicipitaceae</taxon>
        <taxon>Metarhizium</taxon>
    </lineage>
</organism>